<evidence type="ECO:0000256" key="8">
    <source>
        <dbReference type="ARBA" id="ARBA00022723"/>
    </source>
</evidence>
<evidence type="ECO:0000256" key="24">
    <source>
        <dbReference type="ARBA" id="ARBA00058467"/>
    </source>
</evidence>
<dbReference type="GO" id="GO:0016491">
    <property type="term" value="F:oxidoreductase activity"/>
    <property type="evidence" value="ECO:0000318"/>
    <property type="project" value="GO_Central"/>
</dbReference>
<dbReference type="OMA" id="RMLHEVF"/>
<dbReference type="SMR" id="A0A3B6K9A1"/>
<organism evidence="29">
    <name type="scientific">Triticum aestivum</name>
    <name type="common">Wheat</name>
    <dbReference type="NCBI Taxonomy" id="4565"/>
    <lineage>
        <taxon>Eukaryota</taxon>
        <taxon>Viridiplantae</taxon>
        <taxon>Streptophyta</taxon>
        <taxon>Embryophyta</taxon>
        <taxon>Tracheophyta</taxon>
        <taxon>Spermatophyta</taxon>
        <taxon>Magnoliopsida</taxon>
        <taxon>Liliopsida</taxon>
        <taxon>Poales</taxon>
        <taxon>Poaceae</taxon>
        <taxon>BOP clade</taxon>
        <taxon>Pooideae</taxon>
        <taxon>Triticodae</taxon>
        <taxon>Triticeae</taxon>
        <taxon>Triticinae</taxon>
        <taxon>Triticum</taxon>
    </lineage>
</organism>
<dbReference type="Pfam" id="PF00067">
    <property type="entry name" value="p450"/>
    <property type="match status" value="1"/>
</dbReference>
<dbReference type="GO" id="GO:0008168">
    <property type="term" value="F:methyltransferase activity"/>
    <property type="evidence" value="ECO:0007669"/>
    <property type="project" value="UniProtKB-KW"/>
</dbReference>
<dbReference type="PRINTS" id="PR00465">
    <property type="entry name" value="EP450IV"/>
</dbReference>
<evidence type="ECO:0000256" key="4">
    <source>
        <dbReference type="ARBA" id="ARBA00022516"/>
    </source>
</evidence>
<dbReference type="EC" id="1.14.14.154" evidence="19"/>
<evidence type="ECO:0000313" key="30">
    <source>
        <dbReference type="Proteomes" id="UP000019116"/>
    </source>
</evidence>
<evidence type="ECO:0000256" key="26">
    <source>
        <dbReference type="PIRSR" id="PIRSR602403-1"/>
    </source>
</evidence>
<evidence type="ECO:0000256" key="16">
    <source>
        <dbReference type="ARBA" id="ARBA00023166"/>
    </source>
</evidence>
<name>A0A3B6K9A1_WHEAT</name>
<accession>A0A3B6K9A1</accession>
<dbReference type="AlphaFoldDB" id="A0A3B6K9A1"/>
<dbReference type="RefSeq" id="XP_044379128.1">
    <property type="nucleotide sequence ID" value="XM_044523193.1"/>
</dbReference>
<keyword evidence="14" id="KW-0443">Lipid metabolism</keyword>
<feature type="chain" id="PRO_5043176488" description="Obtusifoliol 14-alpha demethylase" evidence="28">
    <location>
        <begin position="30"/>
        <end position="490"/>
    </location>
</feature>
<dbReference type="STRING" id="4565.A0A3B6K9A1"/>
<gene>
    <name evidence="29" type="primary">LOC123101944</name>
</gene>
<keyword evidence="13 27" id="KW-0503">Monooxygenase</keyword>
<dbReference type="Gramene" id="TraesCS5A02G005600.1">
    <property type="protein sequence ID" value="TraesCS5A02G005600.1"/>
    <property type="gene ID" value="TraesCS5A02G005600"/>
</dbReference>
<evidence type="ECO:0000256" key="7">
    <source>
        <dbReference type="ARBA" id="ARBA00022679"/>
    </source>
</evidence>
<evidence type="ECO:0000256" key="2">
    <source>
        <dbReference type="ARBA" id="ARBA00004167"/>
    </source>
</evidence>
<comment type="catalytic activity">
    <reaction evidence="23">
        <text>a 14alpha-methyl steroid + 3 reduced [NADPH--hemoprotein reductase] + 3 O2 = a Delta(14) steroid + formate + 3 oxidized [NADPH--hemoprotein reductase] + 4 H2O + 4 H(+)</text>
        <dbReference type="Rhea" id="RHEA:54028"/>
        <dbReference type="Rhea" id="RHEA-COMP:11964"/>
        <dbReference type="Rhea" id="RHEA-COMP:11965"/>
        <dbReference type="ChEBI" id="CHEBI:15377"/>
        <dbReference type="ChEBI" id="CHEBI:15378"/>
        <dbReference type="ChEBI" id="CHEBI:15379"/>
        <dbReference type="ChEBI" id="CHEBI:15740"/>
        <dbReference type="ChEBI" id="CHEBI:57618"/>
        <dbReference type="ChEBI" id="CHEBI:58210"/>
        <dbReference type="ChEBI" id="CHEBI:138029"/>
        <dbReference type="ChEBI" id="CHEBI:138031"/>
        <dbReference type="EC" id="1.14.14.154"/>
    </reaction>
</comment>
<comment type="cofactor">
    <cofactor evidence="1 26">
        <name>heme</name>
        <dbReference type="ChEBI" id="CHEBI:30413"/>
    </cofactor>
</comment>
<dbReference type="InterPro" id="IPR002403">
    <property type="entry name" value="Cyt_P450_E_grp-IV"/>
</dbReference>
<evidence type="ECO:0000256" key="9">
    <source>
        <dbReference type="ARBA" id="ARBA00022955"/>
    </source>
</evidence>
<keyword evidence="5" id="KW-0489">Methyltransferase</keyword>
<keyword evidence="8 26" id="KW-0479">Metal-binding</keyword>
<keyword evidence="12" id="KW-0756">Sterol biosynthesis</keyword>
<keyword evidence="28" id="KW-0732">Signal</keyword>
<keyword evidence="15" id="KW-0472">Membrane</keyword>
<evidence type="ECO:0000256" key="11">
    <source>
        <dbReference type="ARBA" id="ARBA00023004"/>
    </source>
</evidence>
<evidence type="ECO:0000256" key="27">
    <source>
        <dbReference type="RuleBase" id="RU000461"/>
    </source>
</evidence>
<dbReference type="Gramene" id="TraesCS5A03G0010600.1">
    <property type="protein sequence ID" value="TraesCS5A03G0010600.1.CDS"/>
    <property type="gene ID" value="TraesCS5A03G0010600"/>
</dbReference>
<evidence type="ECO:0000313" key="29">
    <source>
        <dbReference type="EnsemblPlants" id="TraesCS5A02G005600.1"/>
    </source>
</evidence>
<feature type="binding site" description="axial binding residue" evidence="26">
    <location>
        <position position="438"/>
    </location>
    <ligand>
        <name>heme</name>
        <dbReference type="ChEBI" id="CHEBI:30413"/>
    </ligand>
    <ligandPart>
        <name>Fe</name>
        <dbReference type="ChEBI" id="CHEBI:18248"/>
    </ligandPart>
</feature>
<evidence type="ECO:0000256" key="1">
    <source>
        <dbReference type="ARBA" id="ARBA00001971"/>
    </source>
</evidence>
<dbReference type="GO" id="GO:0032259">
    <property type="term" value="P:methylation"/>
    <property type="evidence" value="ECO:0007669"/>
    <property type="project" value="UniProtKB-KW"/>
</dbReference>
<dbReference type="InterPro" id="IPR017972">
    <property type="entry name" value="Cyt_P450_CS"/>
</dbReference>
<comment type="similarity">
    <text evidence="3 27">Belongs to the cytochrome P450 family.</text>
</comment>
<protein>
    <recommendedName>
        <fullName evidence="25">Obtusifoliol 14-alpha demethylase</fullName>
        <ecNumber evidence="19">1.14.14.154</ecNumber>
    </recommendedName>
    <alternativeName>
        <fullName evidence="20">CYPLI</fullName>
    </alternativeName>
    <alternativeName>
        <fullName evidence="22">Cytochrome P450 51</fullName>
    </alternativeName>
    <alternativeName>
        <fullName evidence="21">Cytochrome P450-LIA1</fullName>
    </alternativeName>
</protein>
<keyword evidence="16" id="KW-1207">Sterol metabolism</keyword>
<dbReference type="Gramene" id="TraesWEE_scaffold_050256_01G000500.1">
    <property type="protein sequence ID" value="TraesWEE_scaffold_050256_01G000500.1"/>
    <property type="gene ID" value="TraesWEE_scaffold_050256_01G000500"/>
</dbReference>
<comment type="function">
    <text evidence="24">Catalyzes the 14-alpha demethylation of obtusifoliol to 4 alpha-methyl-5 alpha-ergosta-8,14,24(28)-trien-3 beta-ol.</text>
</comment>
<dbReference type="GO" id="GO:0008398">
    <property type="term" value="F:sterol 14-demethylase activity"/>
    <property type="evidence" value="ECO:0007669"/>
    <property type="project" value="UniProtKB-EC"/>
</dbReference>
<evidence type="ECO:0000256" key="10">
    <source>
        <dbReference type="ARBA" id="ARBA00023002"/>
    </source>
</evidence>
<evidence type="ECO:0000256" key="17">
    <source>
        <dbReference type="ARBA" id="ARBA00023221"/>
    </source>
</evidence>
<evidence type="ECO:0000256" key="18">
    <source>
        <dbReference type="ARBA" id="ARBA00037887"/>
    </source>
</evidence>
<dbReference type="InterPro" id="IPR001128">
    <property type="entry name" value="Cyt_P450"/>
</dbReference>
<evidence type="ECO:0000256" key="6">
    <source>
        <dbReference type="ARBA" id="ARBA00022617"/>
    </source>
</evidence>
<keyword evidence="10 27" id="KW-0560">Oxidoreductase</keyword>
<evidence type="ECO:0000256" key="25">
    <source>
        <dbReference type="ARBA" id="ARBA00072797"/>
    </source>
</evidence>
<dbReference type="GO" id="GO:0005506">
    <property type="term" value="F:iron ion binding"/>
    <property type="evidence" value="ECO:0007669"/>
    <property type="project" value="InterPro"/>
</dbReference>
<dbReference type="GO" id="GO:0016020">
    <property type="term" value="C:membrane"/>
    <property type="evidence" value="ECO:0007669"/>
    <property type="project" value="UniProtKB-SubCell"/>
</dbReference>
<comment type="subcellular location">
    <subcellularLocation>
        <location evidence="2">Membrane</location>
        <topology evidence="2">Single-pass membrane protein</topology>
    </subcellularLocation>
</comment>
<keyword evidence="4" id="KW-0444">Lipid biosynthesis</keyword>
<dbReference type="EnsemblPlants" id="TraesCS5A02G005600.1">
    <property type="protein sequence ID" value="TraesCS5A02G005600.1"/>
    <property type="gene ID" value="TraesCS5A02G005600"/>
</dbReference>
<evidence type="ECO:0000256" key="5">
    <source>
        <dbReference type="ARBA" id="ARBA00022603"/>
    </source>
</evidence>
<dbReference type="PROSITE" id="PS00086">
    <property type="entry name" value="CYTOCHROME_P450"/>
    <property type="match status" value="1"/>
</dbReference>
<keyword evidence="7" id="KW-0808">Transferase</keyword>
<evidence type="ECO:0000256" key="19">
    <source>
        <dbReference type="ARBA" id="ARBA00038974"/>
    </source>
</evidence>
<evidence type="ECO:0000256" key="3">
    <source>
        <dbReference type="ARBA" id="ARBA00010617"/>
    </source>
</evidence>
<dbReference type="InterPro" id="IPR050529">
    <property type="entry name" value="CYP450_sterol_14alpha_dmase"/>
</dbReference>
<dbReference type="SUPFAM" id="SSF48264">
    <property type="entry name" value="Cytochrome P450"/>
    <property type="match status" value="1"/>
</dbReference>
<evidence type="ECO:0000256" key="22">
    <source>
        <dbReference type="ARBA" id="ARBA00042983"/>
    </source>
</evidence>
<evidence type="ECO:0000256" key="12">
    <source>
        <dbReference type="ARBA" id="ARBA00023011"/>
    </source>
</evidence>
<dbReference type="Gramene" id="TraesSYM5A03G02591500.1">
    <property type="protein sequence ID" value="TraesSYM5A03G02591500.1"/>
    <property type="gene ID" value="TraesSYM5A03G02591500"/>
</dbReference>
<keyword evidence="11 26" id="KW-0408">Iron</keyword>
<dbReference type="Gramene" id="TraesCLE_scaffold_014666_01G000500.1">
    <property type="protein sequence ID" value="TraesCLE_scaffold_014666_01G000500.1"/>
    <property type="gene ID" value="TraesCLE_scaffold_014666_01G000500"/>
</dbReference>
<keyword evidence="17" id="KW-0753">Steroid metabolism</keyword>
<dbReference type="Gramene" id="TraesLDM5A03G02567870.1">
    <property type="protein sequence ID" value="TraesLDM5A03G02567870.1"/>
    <property type="gene ID" value="TraesLDM5A03G02567870"/>
</dbReference>
<dbReference type="Proteomes" id="UP000019116">
    <property type="component" value="Chromosome 5A"/>
</dbReference>
<dbReference type="CDD" id="cd11042">
    <property type="entry name" value="CYP51-like"/>
    <property type="match status" value="1"/>
</dbReference>
<evidence type="ECO:0000256" key="23">
    <source>
        <dbReference type="ARBA" id="ARBA00051013"/>
    </source>
</evidence>
<dbReference type="OrthoDB" id="1055148at2759"/>
<evidence type="ECO:0000256" key="15">
    <source>
        <dbReference type="ARBA" id="ARBA00023136"/>
    </source>
</evidence>
<evidence type="ECO:0000256" key="13">
    <source>
        <dbReference type="ARBA" id="ARBA00023033"/>
    </source>
</evidence>
<evidence type="ECO:0000256" key="20">
    <source>
        <dbReference type="ARBA" id="ARBA00042370"/>
    </source>
</evidence>
<dbReference type="InterPro" id="IPR036396">
    <property type="entry name" value="Cyt_P450_sf"/>
</dbReference>
<dbReference type="Gramene" id="TraesJUL5A03G02583510.1">
    <property type="protein sequence ID" value="TraesJUL5A03G02583510.1"/>
    <property type="gene ID" value="TraesJUL5A03G02583510"/>
</dbReference>
<keyword evidence="30" id="KW-1185">Reference proteome</keyword>
<keyword evidence="6 26" id="KW-0349">Heme</keyword>
<keyword evidence="9" id="KW-0752">Steroid biosynthesis</keyword>
<dbReference type="Gramene" id="TraesROB_scaffold_020982_01G000500.1">
    <property type="protein sequence ID" value="TraesROB_scaffold_020982_01G000500.1"/>
    <property type="gene ID" value="TraesROB_scaffold_020982_01G000500"/>
</dbReference>
<proteinExistence type="inferred from homology"/>
<evidence type="ECO:0000256" key="21">
    <source>
        <dbReference type="ARBA" id="ARBA00042513"/>
    </source>
</evidence>
<dbReference type="GO" id="GO:0016126">
    <property type="term" value="P:sterol biosynthetic process"/>
    <property type="evidence" value="ECO:0000318"/>
    <property type="project" value="GO_Central"/>
</dbReference>
<dbReference type="PRINTS" id="PR00385">
    <property type="entry name" value="P450"/>
</dbReference>
<comment type="pathway">
    <text evidence="18">Steroid biosynthesis; zymosterol biosynthesis; zymosterol from lanosterol: step 1/6.</text>
</comment>
<dbReference type="Gramene" id="TraesLAC5A03G02518740.1">
    <property type="protein sequence ID" value="TraesLAC5A03G02518740.1"/>
    <property type="gene ID" value="TraesLAC5A03G02518740"/>
</dbReference>
<reference evidence="29" key="1">
    <citation type="submission" date="2018-08" db="EMBL/GenBank/DDBJ databases">
        <authorList>
            <person name="Rossello M."/>
        </authorList>
    </citation>
    <scope>NUCLEOTIDE SEQUENCE [LARGE SCALE GENOMIC DNA]</scope>
    <source>
        <strain evidence="29">cv. Chinese Spring</strain>
    </source>
</reference>
<dbReference type="GeneID" id="123101944"/>
<feature type="signal peptide" evidence="28">
    <location>
        <begin position="1"/>
        <end position="29"/>
    </location>
</feature>
<dbReference type="PANTHER" id="PTHR24304:SF2">
    <property type="entry name" value="24-HYDROXYCHOLESTEROL 7-ALPHA-HYDROXYLASE"/>
    <property type="match status" value="1"/>
</dbReference>
<dbReference type="PANTHER" id="PTHR24304">
    <property type="entry name" value="CYTOCHROME P450 FAMILY 7"/>
    <property type="match status" value="1"/>
</dbReference>
<reference evidence="29" key="2">
    <citation type="submission" date="2018-10" db="UniProtKB">
        <authorList>
            <consortium name="EnsemblPlants"/>
        </authorList>
    </citation>
    <scope>IDENTIFICATION</scope>
</reference>
<dbReference type="Gene3D" id="1.10.630.10">
    <property type="entry name" value="Cytochrome P450"/>
    <property type="match status" value="1"/>
</dbReference>
<sequence length="490" mass="55775">MDLTSSTAMWCAIVVLLVMLLATQKISRARRMSCIDPQCTSQQLPPVVNGVALLRLLPTLLKEGLPSMANDLYVKYGSVFTVSSFGLKVTLLIGPEVTVHFFQGLESDISHGNLLEFTVPMFGKAVGYGRDKATRIEQMRFHTEALKASGLRSHVHPMLQEVEGYFAKWGEEGIVDLKLEFEQLLMLISSWCLLGKEVRENMFDEVHALFHEIESSMTLISFLFPYLPTTVNRRRDRARIKLTQILSDVVESRKSSGRVEQDTLQKLIDSEYKDGNPTTVAELVGLIMSLIFAGKRTSSLASTWTASCLLSHPVFLRAAIEEQQRVTKKYKGGLDYNAFSEMDTLHSCIKEALRMHPPAAMLVRRTHKPFTVETKQGKQYEIPQNHIVATPTIVNNNIPYIYRDPHVYDPYRFGLERREDKVGGKFSYTSFSGGRHICVGEAYAYMQLKVIWSHLLRNFELELISPFPKTDWSKILPEPQGKLFIRYKRK</sequence>
<dbReference type="GO" id="GO:0020037">
    <property type="term" value="F:heme binding"/>
    <property type="evidence" value="ECO:0007669"/>
    <property type="project" value="InterPro"/>
</dbReference>
<dbReference type="FunFam" id="1.10.630.10:FF:000028">
    <property type="entry name" value="Cytochrome p450 51g1"/>
    <property type="match status" value="1"/>
</dbReference>
<evidence type="ECO:0000256" key="14">
    <source>
        <dbReference type="ARBA" id="ARBA00023098"/>
    </source>
</evidence>
<evidence type="ECO:0000256" key="28">
    <source>
        <dbReference type="SAM" id="SignalP"/>
    </source>
</evidence>